<organism evidence="4 5">
    <name type="scientific">Brevibacterium rongguiense</name>
    <dbReference type="NCBI Taxonomy" id="2695267"/>
    <lineage>
        <taxon>Bacteria</taxon>
        <taxon>Bacillati</taxon>
        <taxon>Actinomycetota</taxon>
        <taxon>Actinomycetes</taxon>
        <taxon>Micrococcales</taxon>
        <taxon>Brevibacteriaceae</taxon>
        <taxon>Brevibacterium</taxon>
    </lineage>
</organism>
<evidence type="ECO:0000313" key="5">
    <source>
        <dbReference type="Proteomes" id="UP000469215"/>
    </source>
</evidence>
<sequence length="259" mass="27083">MTAGQSGPDDAVRALSIAGEGTDCGILLIHGITGSPASLRPLAADVAQRTGAAAEVPLLAGHGTRWQELSRARWEDWTADVDAAFDDLSGRCARVVVVGLSMGGALALDLAQRRPGVAALVLVNPALYIDSPLAPVLPVLGRVVRSVPAIGDDIARPGVTERAYPRTPLRAIARFHRALPGVRARLWEVRNPVTLCLSGADAVVGPRSARTLRRRLPAPPRIIALRRSRHVATLDYDTPLIADAIAAHVGPQPGGGAPA</sequence>
<name>A0A6N9H865_9MICO</name>
<dbReference type="AlphaFoldDB" id="A0A6N9H865"/>
<dbReference type="InterPro" id="IPR022742">
    <property type="entry name" value="Hydrolase_4"/>
</dbReference>
<comment type="caution">
    <text evidence="4">The sequence shown here is derived from an EMBL/GenBank/DDBJ whole genome shotgun (WGS) entry which is preliminary data.</text>
</comment>
<evidence type="ECO:0000259" key="3">
    <source>
        <dbReference type="Pfam" id="PF12146"/>
    </source>
</evidence>
<dbReference type="InterPro" id="IPR012354">
    <property type="entry name" value="Esterase_lipase"/>
</dbReference>
<dbReference type="PIRSF" id="PIRSF017388">
    <property type="entry name" value="Esterase_lipase"/>
    <property type="match status" value="1"/>
</dbReference>
<gene>
    <name evidence="4" type="ORF">GSY69_09790</name>
</gene>
<dbReference type="Pfam" id="PF12146">
    <property type="entry name" value="Hydrolase_4"/>
    <property type="match status" value="1"/>
</dbReference>
<dbReference type="InterPro" id="IPR029058">
    <property type="entry name" value="AB_hydrolase_fold"/>
</dbReference>
<dbReference type="SUPFAM" id="SSF53474">
    <property type="entry name" value="alpha/beta-Hydrolases"/>
    <property type="match status" value="1"/>
</dbReference>
<keyword evidence="4" id="KW-0378">Hydrolase</keyword>
<feature type="active site" description="Nucleophile" evidence="1">
    <location>
        <position position="101"/>
    </location>
</feature>
<dbReference type="GO" id="GO:0052689">
    <property type="term" value="F:carboxylic ester hydrolase activity"/>
    <property type="evidence" value="ECO:0007669"/>
    <property type="project" value="InterPro"/>
</dbReference>
<feature type="active site" description="Charge relay system" evidence="1">
    <location>
        <position position="230"/>
    </location>
</feature>
<dbReference type="Gene3D" id="3.40.50.1820">
    <property type="entry name" value="alpha/beta hydrolase"/>
    <property type="match status" value="1"/>
</dbReference>
<feature type="site" description="Important for substrate specificity" evidence="2">
    <location>
        <position position="150"/>
    </location>
</feature>
<accession>A0A6N9H865</accession>
<dbReference type="RefSeq" id="WP_160953668.1">
    <property type="nucleotide sequence ID" value="NZ_WWEQ01000042.1"/>
</dbReference>
<evidence type="ECO:0000256" key="1">
    <source>
        <dbReference type="PIRSR" id="PIRSR017388-1"/>
    </source>
</evidence>
<protein>
    <submittedName>
        <fullName evidence="4">Alpha/beta fold hydrolase</fullName>
    </submittedName>
</protein>
<feature type="domain" description="Serine aminopeptidase S33" evidence="3">
    <location>
        <begin position="26"/>
        <end position="218"/>
    </location>
</feature>
<dbReference type="EMBL" id="WWEQ01000042">
    <property type="protein sequence ID" value="MYM20248.1"/>
    <property type="molecule type" value="Genomic_DNA"/>
</dbReference>
<reference evidence="4 5" key="1">
    <citation type="submission" date="2020-01" db="EMBL/GenBank/DDBJ databases">
        <authorList>
            <person name="Deng T."/>
        </authorList>
    </citation>
    <scope>NUCLEOTIDE SEQUENCE [LARGE SCALE GENOMIC DNA]</scope>
    <source>
        <strain evidence="4 5">5221</strain>
    </source>
</reference>
<evidence type="ECO:0000313" key="4">
    <source>
        <dbReference type="EMBL" id="MYM20248.1"/>
    </source>
</evidence>
<keyword evidence="5" id="KW-1185">Reference proteome</keyword>
<proteinExistence type="predicted"/>
<evidence type="ECO:0000256" key="2">
    <source>
        <dbReference type="PIRSR" id="PIRSR017388-3"/>
    </source>
</evidence>
<feature type="active site" description="Charge relay system" evidence="1">
    <location>
        <position position="201"/>
    </location>
</feature>
<dbReference type="Proteomes" id="UP000469215">
    <property type="component" value="Unassembled WGS sequence"/>
</dbReference>